<dbReference type="GO" id="GO:0019867">
    <property type="term" value="C:outer membrane"/>
    <property type="evidence" value="ECO:0007669"/>
    <property type="project" value="InterPro"/>
</dbReference>
<name>A0A1F6UJ73_9PROT</name>
<dbReference type="PROSITE" id="PS51257">
    <property type="entry name" value="PROKAR_LIPOPROTEIN"/>
    <property type="match status" value="1"/>
</dbReference>
<proteinExistence type="predicted"/>
<dbReference type="InterPro" id="IPR004658">
    <property type="entry name" value="OMP_Slp"/>
</dbReference>
<dbReference type="PIRSF" id="PIRSF004982">
    <property type="entry name" value="SlP"/>
    <property type="match status" value="1"/>
</dbReference>
<dbReference type="Proteomes" id="UP000177950">
    <property type="component" value="Unassembled WGS sequence"/>
</dbReference>
<dbReference type="PANTHER" id="PTHR37530">
    <property type="entry name" value="OUTER MEMBRANE PROTEIN SLP"/>
    <property type="match status" value="1"/>
</dbReference>
<dbReference type="Pfam" id="PF03843">
    <property type="entry name" value="Slp"/>
    <property type="match status" value="1"/>
</dbReference>
<evidence type="ECO:0000313" key="3">
    <source>
        <dbReference type="Proteomes" id="UP000177950"/>
    </source>
</evidence>
<gene>
    <name evidence="2" type="ORF">A2V58_08025</name>
</gene>
<evidence type="ECO:0008006" key="4">
    <source>
        <dbReference type="Google" id="ProtNLM"/>
    </source>
</evidence>
<sequence>MRRTPLYPLLLLLGLLTACASGPRFNLDGVDSTLTPSGAVQDMAQARDHVVYWGGSIIATTNLKDSTRIEVLAYPMDSHGLPDLSEPAQGRFILLQSGYLEAADYAPGRLVSVVGKLTQTHSTRIGEAQTVFAVVQAQQLHLWPPDARRSRTQFHFGLGVGISR</sequence>
<feature type="chain" id="PRO_5009527019" description="Outer membrane lipoprotein Slp" evidence="1">
    <location>
        <begin position="21"/>
        <end position="164"/>
    </location>
</feature>
<dbReference type="PANTHER" id="PTHR37530:SF1">
    <property type="entry name" value="OUTER MEMBRANE PROTEIN SLP"/>
    <property type="match status" value="1"/>
</dbReference>
<evidence type="ECO:0000256" key="1">
    <source>
        <dbReference type="SAM" id="SignalP"/>
    </source>
</evidence>
<dbReference type="EMBL" id="MFSV01000136">
    <property type="protein sequence ID" value="OGI57401.1"/>
    <property type="molecule type" value="Genomic_DNA"/>
</dbReference>
<comment type="caution">
    <text evidence="2">The sequence shown here is derived from an EMBL/GenBank/DDBJ whole genome shotgun (WGS) entry which is preliminary data.</text>
</comment>
<dbReference type="AlphaFoldDB" id="A0A1F6UJ73"/>
<protein>
    <recommendedName>
        <fullName evidence="4">Outer membrane lipoprotein Slp</fullName>
    </recommendedName>
</protein>
<organism evidence="2 3">
    <name type="scientific">Candidatus Muproteobacteria bacterium RBG_19FT_COMBO_61_10</name>
    <dbReference type="NCBI Taxonomy" id="1817761"/>
    <lineage>
        <taxon>Bacteria</taxon>
        <taxon>Pseudomonadati</taxon>
        <taxon>Pseudomonadota</taxon>
        <taxon>Candidatus Muproteobacteria</taxon>
    </lineage>
</organism>
<evidence type="ECO:0000313" key="2">
    <source>
        <dbReference type="EMBL" id="OGI57401.1"/>
    </source>
</evidence>
<reference evidence="2 3" key="1">
    <citation type="journal article" date="2016" name="Nat. Commun.">
        <title>Thousands of microbial genomes shed light on interconnected biogeochemical processes in an aquifer system.</title>
        <authorList>
            <person name="Anantharaman K."/>
            <person name="Brown C.T."/>
            <person name="Hug L.A."/>
            <person name="Sharon I."/>
            <person name="Castelle C.J."/>
            <person name="Probst A.J."/>
            <person name="Thomas B.C."/>
            <person name="Singh A."/>
            <person name="Wilkins M.J."/>
            <person name="Karaoz U."/>
            <person name="Brodie E.L."/>
            <person name="Williams K.H."/>
            <person name="Hubbard S.S."/>
            <person name="Banfield J.F."/>
        </authorList>
    </citation>
    <scope>NUCLEOTIDE SEQUENCE [LARGE SCALE GENOMIC DNA]</scope>
</reference>
<keyword evidence="1" id="KW-0732">Signal</keyword>
<feature type="signal peptide" evidence="1">
    <location>
        <begin position="1"/>
        <end position="20"/>
    </location>
</feature>
<accession>A0A1F6UJ73</accession>